<dbReference type="Pfam" id="PF01979">
    <property type="entry name" value="Amidohydro_1"/>
    <property type="match status" value="1"/>
</dbReference>
<reference evidence="2" key="1">
    <citation type="submission" date="2022-07" db="EMBL/GenBank/DDBJ databases">
        <title>Fungi with potential for degradation of polypropylene.</title>
        <authorList>
            <person name="Gostincar C."/>
        </authorList>
    </citation>
    <scope>NUCLEOTIDE SEQUENCE</scope>
    <source>
        <strain evidence="2">EXF-13308</strain>
    </source>
</reference>
<organism evidence="2 3">
    <name type="scientific">Pleurostoma richardsiae</name>
    <dbReference type="NCBI Taxonomy" id="41990"/>
    <lineage>
        <taxon>Eukaryota</taxon>
        <taxon>Fungi</taxon>
        <taxon>Dikarya</taxon>
        <taxon>Ascomycota</taxon>
        <taxon>Pezizomycotina</taxon>
        <taxon>Sordariomycetes</taxon>
        <taxon>Sordariomycetidae</taxon>
        <taxon>Calosphaeriales</taxon>
        <taxon>Pleurostomataceae</taxon>
        <taxon>Pleurostoma</taxon>
    </lineage>
</organism>
<evidence type="ECO:0000313" key="2">
    <source>
        <dbReference type="EMBL" id="KAJ9149015.1"/>
    </source>
</evidence>
<comment type="caution">
    <text evidence="2">The sequence shown here is derived from an EMBL/GenBank/DDBJ whole genome shotgun (WGS) entry which is preliminary data.</text>
</comment>
<dbReference type="InterPro" id="IPR011059">
    <property type="entry name" value="Metal-dep_hydrolase_composite"/>
</dbReference>
<dbReference type="InterPro" id="IPR032466">
    <property type="entry name" value="Metal_Hydrolase"/>
</dbReference>
<evidence type="ECO:0000259" key="1">
    <source>
        <dbReference type="Pfam" id="PF01979"/>
    </source>
</evidence>
<dbReference type="GO" id="GO:0016810">
    <property type="term" value="F:hydrolase activity, acting on carbon-nitrogen (but not peptide) bonds"/>
    <property type="evidence" value="ECO:0007669"/>
    <property type="project" value="InterPro"/>
</dbReference>
<dbReference type="CDD" id="cd01299">
    <property type="entry name" value="Met_dep_hydrolase_A"/>
    <property type="match status" value="1"/>
</dbReference>
<dbReference type="PANTHER" id="PTHR43135">
    <property type="entry name" value="ALPHA-D-RIBOSE 1-METHYLPHOSPHONATE 5-TRIPHOSPHATE DIPHOSPHATASE"/>
    <property type="match status" value="1"/>
</dbReference>
<name>A0AA38S4A0_9PEZI</name>
<dbReference type="InterPro" id="IPR057744">
    <property type="entry name" value="OTAase-like"/>
</dbReference>
<accession>A0AA38S4A0</accession>
<dbReference type="Proteomes" id="UP001174694">
    <property type="component" value="Unassembled WGS sequence"/>
</dbReference>
<dbReference type="SUPFAM" id="SSF51556">
    <property type="entry name" value="Metallo-dependent hydrolases"/>
    <property type="match status" value="1"/>
</dbReference>
<dbReference type="EMBL" id="JANBVO010000011">
    <property type="protein sequence ID" value="KAJ9149015.1"/>
    <property type="molecule type" value="Genomic_DNA"/>
</dbReference>
<protein>
    <submittedName>
        <fullName evidence="2">Amidohydrolase</fullName>
    </submittedName>
</protein>
<dbReference type="AlphaFoldDB" id="A0AA38S4A0"/>
<dbReference type="InterPro" id="IPR006680">
    <property type="entry name" value="Amidohydro-rel"/>
</dbReference>
<keyword evidence="3" id="KW-1185">Reference proteome</keyword>
<dbReference type="SUPFAM" id="SSF51338">
    <property type="entry name" value="Composite domain of metallo-dependent hydrolases"/>
    <property type="match status" value="2"/>
</dbReference>
<dbReference type="PANTHER" id="PTHR43135:SF3">
    <property type="entry name" value="ALPHA-D-RIBOSE 1-METHYLPHOSPHONATE 5-TRIPHOSPHATE DIPHOSPHATASE"/>
    <property type="match status" value="1"/>
</dbReference>
<dbReference type="Gene3D" id="3.20.20.140">
    <property type="entry name" value="Metal-dependent hydrolases"/>
    <property type="match status" value="1"/>
</dbReference>
<dbReference type="InterPro" id="IPR051781">
    <property type="entry name" value="Metallo-dep_Hydrolase"/>
</dbReference>
<gene>
    <name evidence="2" type="ORF">NKR23_g4470</name>
</gene>
<dbReference type="Gene3D" id="2.30.40.10">
    <property type="entry name" value="Urease, subunit C, domain 1"/>
    <property type="match status" value="1"/>
</dbReference>
<evidence type="ECO:0000313" key="3">
    <source>
        <dbReference type="Proteomes" id="UP001174694"/>
    </source>
</evidence>
<proteinExistence type="predicted"/>
<sequence length="438" mass="46623">MRIPYRPAAAPVLQERAPNGGSYGVRAELLIPGRGEPIDDGAMVVKDGKIHWVGPHSALPAEYAATSFTKVAGTVLPGLWDVHTHYMGAHVLGGLQDSFKHFLPGSECAVGAVTVDDLRATLMAGFTSVRELGGYAGYLQPLIDKGRIVGPTVYSALSAMSITGGHGDVHDVPLSTVRDSWACGGSECICDGVDDCTRKVRELIRRGAKVIKICSTGGVLSLNDQPEDSQFSPAELEAIVQEAARSSRVVASHAIGKNGIVSALKAGVKSIEHGMYLDEEVASLMKEKNAILVPTRHIVESLAADPSELPPPVFEKMTRMLELSRNNYKLAIREGVRVALGTDTYSSDPNNLCSHGTNARELHWMVIAGLTPLQAIEAATATPPETLGGQAPKAGQLRKGYDADFIAVSGNPLEDIEVLTKPDNISHVWKGGKLFKSP</sequence>
<feature type="domain" description="Amidohydrolase-related" evidence="1">
    <location>
        <begin position="74"/>
        <end position="434"/>
    </location>
</feature>